<sequence>MTMIEIKDFGKRFSIHHLEETMQAVEGIDFCLEEGEFIGIVGKSGSGKSTILKSIYRTYLPDEGSIQYNSKQFGKIDLARATEREILFLRKYEIGYVSQFLNVMPRATSRQLVERALLEMGETEEVARLEAEQALTHFELDRKLWDTYPTTFSGGEKLRLNIAMATVKKPRLLLLDEPTASLDQQSKIKVREIIEKLRADGTTLVGIFHDIEFMEGLCDQVFHMESKRPIRKMLAGSIHES</sequence>
<keyword evidence="2" id="KW-0547">Nucleotide-binding</keyword>
<dbReference type="EMBL" id="JBHRRZ010000001">
    <property type="protein sequence ID" value="MFC2946800.1"/>
    <property type="molecule type" value="Genomic_DNA"/>
</dbReference>
<keyword evidence="6" id="KW-1185">Reference proteome</keyword>
<reference evidence="6" key="1">
    <citation type="journal article" date="2019" name="Int. J. Syst. Evol. Microbiol.">
        <title>The Global Catalogue of Microorganisms (GCM) 10K type strain sequencing project: providing services to taxonomists for standard genome sequencing and annotation.</title>
        <authorList>
            <consortium name="The Broad Institute Genomics Platform"/>
            <consortium name="The Broad Institute Genome Sequencing Center for Infectious Disease"/>
            <person name="Wu L."/>
            <person name="Ma J."/>
        </authorList>
    </citation>
    <scope>NUCLEOTIDE SEQUENCE [LARGE SCALE GENOMIC DNA]</scope>
    <source>
        <strain evidence="6">KCTC 13193</strain>
    </source>
</reference>
<dbReference type="Pfam" id="PF00005">
    <property type="entry name" value="ABC_tran"/>
    <property type="match status" value="1"/>
</dbReference>
<dbReference type="Gene3D" id="3.40.50.300">
    <property type="entry name" value="P-loop containing nucleotide triphosphate hydrolases"/>
    <property type="match status" value="1"/>
</dbReference>
<keyword evidence="5" id="KW-0456">Lyase</keyword>
<dbReference type="RefSeq" id="WP_390301158.1">
    <property type="nucleotide sequence ID" value="NZ_JBHRRZ010000001.1"/>
</dbReference>
<evidence type="ECO:0000256" key="3">
    <source>
        <dbReference type="ARBA" id="ARBA00022840"/>
    </source>
</evidence>
<dbReference type="PANTHER" id="PTHR42798">
    <property type="entry name" value="LIPOPROTEIN-RELEASING SYSTEM ATP-BINDING PROTEIN LOLD"/>
    <property type="match status" value="1"/>
</dbReference>
<keyword evidence="3" id="KW-0067">ATP-binding</keyword>
<dbReference type="SMART" id="SM00382">
    <property type="entry name" value="AAA"/>
    <property type="match status" value="1"/>
</dbReference>
<evidence type="ECO:0000259" key="4">
    <source>
        <dbReference type="PROSITE" id="PS50893"/>
    </source>
</evidence>
<protein>
    <submittedName>
        <fullName evidence="5">Phosphonate C-P lyase system protein PhnL</fullName>
    </submittedName>
</protein>
<gene>
    <name evidence="5" type="ORF">ACFODW_00270</name>
</gene>
<evidence type="ECO:0000256" key="2">
    <source>
        <dbReference type="ARBA" id="ARBA00022741"/>
    </source>
</evidence>
<dbReference type="PANTHER" id="PTHR42798:SF7">
    <property type="entry name" value="ALPHA-D-RIBOSE 1-METHYLPHOSPHONATE 5-TRIPHOSPHATE SYNTHASE SUBUNIT PHNL"/>
    <property type="match status" value="1"/>
</dbReference>
<dbReference type="PROSITE" id="PS50893">
    <property type="entry name" value="ABC_TRANSPORTER_2"/>
    <property type="match status" value="1"/>
</dbReference>
<dbReference type="Proteomes" id="UP001595387">
    <property type="component" value="Unassembled WGS sequence"/>
</dbReference>
<dbReference type="GO" id="GO:0016829">
    <property type="term" value="F:lyase activity"/>
    <property type="evidence" value="ECO:0007669"/>
    <property type="project" value="UniProtKB-KW"/>
</dbReference>
<dbReference type="SUPFAM" id="SSF52540">
    <property type="entry name" value="P-loop containing nucleoside triphosphate hydrolases"/>
    <property type="match status" value="1"/>
</dbReference>
<evidence type="ECO:0000313" key="5">
    <source>
        <dbReference type="EMBL" id="MFC2946800.1"/>
    </source>
</evidence>
<evidence type="ECO:0000313" key="6">
    <source>
        <dbReference type="Proteomes" id="UP001595387"/>
    </source>
</evidence>
<feature type="domain" description="ABC transporter" evidence="4">
    <location>
        <begin position="4"/>
        <end position="238"/>
    </location>
</feature>
<comment type="similarity">
    <text evidence="1">Belongs to the ABC transporter superfamily.</text>
</comment>
<accession>A0ABV7A1L1</accession>
<dbReference type="InterPro" id="IPR003439">
    <property type="entry name" value="ABC_transporter-like_ATP-bd"/>
</dbReference>
<name>A0ABV7A1L1_9BACI</name>
<organism evidence="5 6">
    <name type="scientific">Virgibacillus sediminis</name>
    <dbReference type="NCBI Taxonomy" id="202260"/>
    <lineage>
        <taxon>Bacteria</taxon>
        <taxon>Bacillati</taxon>
        <taxon>Bacillota</taxon>
        <taxon>Bacilli</taxon>
        <taxon>Bacillales</taxon>
        <taxon>Bacillaceae</taxon>
        <taxon>Virgibacillus</taxon>
    </lineage>
</organism>
<dbReference type="InterPro" id="IPR003593">
    <property type="entry name" value="AAA+_ATPase"/>
</dbReference>
<dbReference type="InterPro" id="IPR027417">
    <property type="entry name" value="P-loop_NTPase"/>
</dbReference>
<evidence type="ECO:0000256" key="1">
    <source>
        <dbReference type="ARBA" id="ARBA00005417"/>
    </source>
</evidence>
<comment type="caution">
    <text evidence="5">The sequence shown here is derived from an EMBL/GenBank/DDBJ whole genome shotgun (WGS) entry which is preliminary data.</text>
</comment>
<proteinExistence type="inferred from homology"/>